<keyword evidence="1" id="KW-1185">Reference proteome</keyword>
<dbReference type="WBParaSite" id="Hba_05308">
    <property type="protein sequence ID" value="Hba_05308"/>
    <property type="gene ID" value="Hba_05308"/>
</dbReference>
<evidence type="ECO:0000313" key="2">
    <source>
        <dbReference type="WBParaSite" id="Hba_05308"/>
    </source>
</evidence>
<organism evidence="1 2">
    <name type="scientific">Heterorhabditis bacteriophora</name>
    <name type="common">Entomopathogenic nematode worm</name>
    <dbReference type="NCBI Taxonomy" id="37862"/>
    <lineage>
        <taxon>Eukaryota</taxon>
        <taxon>Metazoa</taxon>
        <taxon>Ecdysozoa</taxon>
        <taxon>Nematoda</taxon>
        <taxon>Chromadorea</taxon>
        <taxon>Rhabditida</taxon>
        <taxon>Rhabditina</taxon>
        <taxon>Rhabditomorpha</taxon>
        <taxon>Strongyloidea</taxon>
        <taxon>Heterorhabditidae</taxon>
        <taxon>Heterorhabditis</taxon>
    </lineage>
</organism>
<protein>
    <submittedName>
        <fullName evidence="2">DDE_Tnp_1_7 domain-containing protein</fullName>
    </submittedName>
</protein>
<reference evidence="2" key="1">
    <citation type="submission" date="2016-11" db="UniProtKB">
        <authorList>
            <consortium name="WormBaseParasite"/>
        </authorList>
    </citation>
    <scope>IDENTIFICATION</scope>
</reference>
<evidence type="ECO:0000313" key="1">
    <source>
        <dbReference type="Proteomes" id="UP000095283"/>
    </source>
</evidence>
<dbReference type="AlphaFoldDB" id="A0A1I7WK08"/>
<dbReference type="Proteomes" id="UP000095283">
    <property type="component" value="Unplaced"/>
</dbReference>
<accession>A0A1I7WK08</accession>
<name>A0A1I7WK08_HETBA</name>
<sequence length="158" mass="18321">MEAPPGHGEEAMLHCFSRFRMTYTTRLYHDMLRRIKERQKKIRGSDFTDDLLPAITLFLLFGLQKNFESHSLRVAGHDQNYLPDREGSGNSLIKKCSVCPESRMLEYGRLRTLFDALFRGGLLFPNLSILKRPTYPLMGSRGLPVTVDMRTFMLKTKY</sequence>
<proteinExistence type="predicted"/>